<dbReference type="InterPro" id="IPR035979">
    <property type="entry name" value="RBD_domain_sf"/>
</dbReference>
<sequence length="142" mass="16015">MGIPNTPNYNENMNQMPNYNQQTARNDVNFMSPAPTSSEDERYRKQLIVNYLAADVTSAELHGLFSRFGPLDGARIIYDRQTSLPRGFGFVYFRHPESAKKAIESMNGYQFHNKRLKVSYSTNPLNIISSSSLSGNQASAIQ</sequence>
<feature type="domain" description="RRM" evidence="4">
    <location>
        <begin position="45"/>
        <end position="123"/>
    </location>
</feature>
<keyword evidence="1" id="KW-0677">Repeat</keyword>
<reference evidence="5 6" key="1">
    <citation type="journal article" date="2013" name="PLoS ONE">
        <title>Predicting the Proteins of Angomonas deanei, Strigomonas culicis and Their Respective Endosymbionts Reveals New Aspects of the Trypanosomatidae Family.</title>
        <authorList>
            <person name="Motta M.C."/>
            <person name="Martins A.C."/>
            <person name="de Souza S.S."/>
            <person name="Catta-Preta C.M."/>
            <person name="Silva R."/>
            <person name="Klein C.C."/>
            <person name="de Almeida L.G."/>
            <person name="de Lima Cunha O."/>
            <person name="Ciapina L.P."/>
            <person name="Brocchi M."/>
            <person name="Colabardini A.C."/>
            <person name="de Araujo Lima B."/>
            <person name="Machado C.R."/>
            <person name="de Almeida Soares C.M."/>
            <person name="Probst C.M."/>
            <person name="de Menezes C.B."/>
            <person name="Thompson C.E."/>
            <person name="Bartholomeu D.C."/>
            <person name="Gradia D.F."/>
            <person name="Pavoni D.P."/>
            <person name="Grisard E.C."/>
            <person name="Fantinatti-Garboggini F."/>
            <person name="Marchini F.K."/>
            <person name="Rodrigues-Luiz G.F."/>
            <person name="Wagner G."/>
            <person name="Goldman G.H."/>
            <person name="Fietto J.L."/>
            <person name="Elias M.C."/>
            <person name="Goldman M.H."/>
            <person name="Sagot M.F."/>
            <person name="Pereira M."/>
            <person name="Stoco P.H."/>
            <person name="de Mendonca-Neto R.P."/>
            <person name="Teixeira S.M."/>
            <person name="Maciel T.E."/>
            <person name="de Oliveira Mendes T.A."/>
            <person name="Urmenyi T.P."/>
            <person name="de Souza W."/>
            <person name="Schenkman S."/>
            <person name="de Vasconcelos A.T."/>
        </authorList>
    </citation>
    <scope>NUCLEOTIDE SEQUENCE [LARGE SCALE GENOMIC DNA]</scope>
</reference>
<dbReference type="InterPro" id="IPR050886">
    <property type="entry name" value="RNA-binding_reg"/>
</dbReference>
<evidence type="ECO:0000256" key="3">
    <source>
        <dbReference type="PROSITE-ProRule" id="PRU00176"/>
    </source>
</evidence>
<dbReference type="PANTHER" id="PTHR48024:SF43">
    <property type="entry name" value="PROTEIN RBP6, PUTATIVE-RELATED"/>
    <property type="match status" value="1"/>
</dbReference>
<dbReference type="FunFam" id="3.30.70.330:FF:000383">
    <property type="entry name" value="Sex lethal, isoform D"/>
    <property type="match status" value="1"/>
</dbReference>
<keyword evidence="2 3" id="KW-0694">RNA-binding</keyword>
<dbReference type="SUPFAM" id="SSF54928">
    <property type="entry name" value="RNA-binding domain, RBD"/>
    <property type="match status" value="1"/>
</dbReference>
<dbReference type="GO" id="GO:0010629">
    <property type="term" value="P:negative regulation of gene expression"/>
    <property type="evidence" value="ECO:0007669"/>
    <property type="project" value="UniProtKB-ARBA"/>
</dbReference>
<organism evidence="5 6">
    <name type="scientific">Strigomonas culicis</name>
    <dbReference type="NCBI Taxonomy" id="28005"/>
    <lineage>
        <taxon>Eukaryota</taxon>
        <taxon>Discoba</taxon>
        <taxon>Euglenozoa</taxon>
        <taxon>Kinetoplastea</taxon>
        <taxon>Metakinetoplastina</taxon>
        <taxon>Trypanosomatida</taxon>
        <taxon>Trypanosomatidae</taxon>
        <taxon>Strigomonadinae</taxon>
        <taxon>Strigomonas</taxon>
    </lineage>
</organism>
<dbReference type="GO" id="GO:0005634">
    <property type="term" value="C:nucleus"/>
    <property type="evidence" value="ECO:0007669"/>
    <property type="project" value="TreeGrafter"/>
</dbReference>
<dbReference type="Proteomes" id="UP000015354">
    <property type="component" value="Unassembled WGS sequence"/>
</dbReference>
<dbReference type="Pfam" id="PF00076">
    <property type="entry name" value="RRM_1"/>
    <property type="match status" value="1"/>
</dbReference>
<evidence type="ECO:0000256" key="1">
    <source>
        <dbReference type="ARBA" id="ARBA00022737"/>
    </source>
</evidence>
<accession>S9VWK4</accession>
<dbReference type="InterPro" id="IPR000504">
    <property type="entry name" value="RRM_dom"/>
</dbReference>
<comment type="caution">
    <text evidence="5">The sequence shown here is derived from an EMBL/GenBank/DDBJ whole genome shotgun (WGS) entry which is preliminary data.</text>
</comment>
<dbReference type="SMART" id="SM00360">
    <property type="entry name" value="RRM"/>
    <property type="match status" value="1"/>
</dbReference>
<evidence type="ECO:0000313" key="6">
    <source>
        <dbReference type="Proteomes" id="UP000015354"/>
    </source>
</evidence>
<gene>
    <name evidence="5" type="ORF">STCU_03454</name>
</gene>
<dbReference type="PROSITE" id="PS50102">
    <property type="entry name" value="RRM"/>
    <property type="match status" value="1"/>
</dbReference>
<dbReference type="EMBL" id="ATMH01003454">
    <property type="protein sequence ID" value="EPY31441.1"/>
    <property type="molecule type" value="Genomic_DNA"/>
</dbReference>
<proteinExistence type="predicted"/>
<dbReference type="GO" id="GO:0005737">
    <property type="term" value="C:cytoplasm"/>
    <property type="evidence" value="ECO:0007669"/>
    <property type="project" value="UniProtKB-ARBA"/>
</dbReference>
<evidence type="ECO:0000259" key="4">
    <source>
        <dbReference type="PROSITE" id="PS50102"/>
    </source>
</evidence>
<evidence type="ECO:0000256" key="2">
    <source>
        <dbReference type="ARBA" id="ARBA00022884"/>
    </source>
</evidence>
<evidence type="ECO:0000313" key="5">
    <source>
        <dbReference type="EMBL" id="EPY31441.1"/>
    </source>
</evidence>
<dbReference type="PANTHER" id="PTHR48024">
    <property type="entry name" value="GEO13361P1-RELATED"/>
    <property type="match status" value="1"/>
</dbReference>
<dbReference type="GO" id="GO:0009967">
    <property type="term" value="P:positive regulation of signal transduction"/>
    <property type="evidence" value="ECO:0007669"/>
    <property type="project" value="UniProtKB-ARBA"/>
</dbReference>
<dbReference type="Gene3D" id="3.30.70.330">
    <property type="match status" value="1"/>
</dbReference>
<keyword evidence="6" id="KW-1185">Reference proteome</keyword>
<dbReference type="InterPro" id="IPR012677">
    <property type="entry name" value="Nucleotide-bd_a/b_plait_sf"/>
</dbReference>
<dbReference type="OrthoDB" id="439808at2759"/>
<name>S9VWK4_9TRYP</name>
<dbReference type="GO" id="GO:0003729">
    <property type="term" value="F:mRNA binding"/>
    <property type="evidence" value="ECO:0007669"/>
    <property type="project" value="UniProtKB-ARBA"/>
</dbReference>
<dbReference type="AlphaFoldDB" id="S9VWK4"/>
<protein>
    <submittedName>
        <fullName evidence="5">RNA-binding protein 6</fullName>
    </submittedName>
</protein>